<dbReference type="GO" id="GO:0006581">
    <property type="term" value="P:acetylcholine catabolic process"/>
    <property type="evidence" value="ECO:0007669"/>
    <property type="project" value="TreeGrafter"/>
</dbReference>
<gene>
    <name evidence="7" type="ORF">OSB1V03_LOCUS14738</name>
</gene>
<comment type="similarity">
    <text evidence="1 5">Belongs to the type-B carboxylesterase/lipase family.</text>
</comment>
<keyword evidence="4" id="KW-0325">Glycoprotein</keyword>
<dbReference type="PROSITE" id="PS00122">
    <property type="entry name" value="CARBOXYLESTERASE_B_1"/>
    <property type="match status" value="1"/>
</dbReference>
<dbReference type="OrthoDB" id="408631at2759"/>
<dbReference type="InterPro" id="IPR019826">
    <property type="entry name" value="Carboxylesterase_B_AS"/>
</dbReference>
<dbReference type="GO" id="GO:0019695">
    <property type="term" value="P:choline metabolic process"/>
    <property type="evidence" value="ECO:0007669"/>
    <property type="project" value="TreeGrafter"/>
</dbReference>
<evidence type="ECO:0000256" key="4">
    <source>
        <dbReference type="ARBA" id="ARBA00023180"/>
    </source>
</evidence>
<dbReference type="Pfam" id="PF00135">
    <property type="entry name" value="COesterase"/>
    <property type="match status" value="1"/>
</dbReference>
<accession>A0A7R9L3S8</accession>
<dbReference type="GO" id="GO:0005615">
    <property type="term" value="C:extracellular space"/>
    <property type="evidence" value="ECO:0007669"/>
    <property type="project" value="TreeGrafter"/>
</dbReference>
<dbReference type="AlphaFoldDB" id="A0A7R9L3S8"/>
<dbReference type="EMBL" id="CAJPIZ010014446">
    <property type="protein sequence ID" value="CAG2114772.1"/>
    <property type="molecule type" value="Genomic_DNA"/>
</dbReference>
<evidence type="ECO:0000256" key="1">
    <source>
        <dbReference type="ARBA" id="ARBA00005964"/>
    </source>
</evidence>
<evidence type="ECO:0000256" key="2">
    <source>
        <dbReference type="ARBA" id="ARBA00022487"/>
    </source>
</evidence>
<dbReference type="GO" id="GO:0003990">
    <property type="term" value="F:acetylcholinesterase activity"/>
    <property type="evidence" value="ECO:0007669"/>
    <property type="project" value="TreeGrafter"/>
</dbReference>
<organism evidence="7">
    <name type="scientific">Medioppia subpectinata</name>
    <dbReference type="NCBI Taxonomy" id="1979941"/>
    <lineage>
        <taxon>Eukaryota</taxon>
        <taxon>Metazoa</taxon>
        <taxon>Ecdysozoa</taxon>
        <taxon>Arthropoda</taxon>
        <taxon>Chelicerata</taxon>
        <taxon>Arachnida</taxon>
        <taxon>Acari</taxon>
        <taxon>Acariformes</taxon>
        <taxon>Sarcoptiformes</taxon>
        <taxon>Oribatida</taxon>
        <taxon>Brachypylina</taxon>
        <taxon>Oppioidea</taxon>
        <taxon>Oppiidae</taxon>
        <taxon>Medioppia</taxon>
    </lineage>
</organism>
<dbReference type="EC" id="3.1.1.-" evidence="5"/>
<evidence type="ECO:0000313" key="7">
    <source>
        <dbReference type="EMBL" id="CAD7634342.1"/>
    </source>
</evidence>
<feature type="domain" description="Carboxylesterase type B" evidence="6">
    <location>
        <begin position="168"/>
        <end position="468"/>
    </location>
</feature>
<evidence type="ECO:0000313" key="8">
    <source>
        <dbReference type="Proteomes" id="UP000759131"/>
    </source>
</evidence>
<evidence type="ECO:0000259" key="6">
    <source>
        <dbReference type="Pfam" id="PF00135"/>
    </source>
</evidence>
<dbReference type="Gene3D" id="3.40.50.1820">
    <property type="entry name" value="alpha/beta hydrolase"/>
    <property type="match status" value="2"/>
</dbReference>
<protein>
    <recommendedName>
        <fullName evidence="5">Carboxylic ester hydrolase</fullName>
        <ecNumber evidence="5">3.1.1.-</ecNumber>
    </recommendedName>
</protein>
<keyword evidence="3 5" id="KW-0378">Hydrolase</keyword>
<evidence type="ECO:0000256" key="5">
    <source>
        <dbReference type="RuleBase" id="RU361235"/>
    </source>
</evidence>
<sequence>MIYIILGFAPNPHLVEQAETDAVTDTFIKLTTSGVVRGQTIDVLNVSIDQFLGIPYAEPPVGRLRFAKPEPIKTPKPPFIDGRVPGKSCVQKYVPQFFFDKVGNITQSEDCLVLNVWTPTVRTGDQLKAALKPVMFWIYGGALFVGSIFQQQYNASLLAAQDVVVVSVRENIHSFGGDKDQITIFGESAGSWSGSAHIISPSSKGLFKRVIMQSGAHYYNPDRDPVNTTEALFMAKQFAKSMNCTDEQKWLDCLRGIDAQALIKGFDTNVQIFPILGTEFLPMSAQQAFKQMSFNKDLDIMAGVERNEGSVLMQPLVIPNPTLQDFTQLVAIVGTVYHNYDIKRIVDFYTKSINTNNSDAILWAEYNFFSDVTMICPTYRFAKAYGQLSGTGSVYFYDQTYARQSYLNETLYGVTHFADIDFVFGLPLLKPSVTDTAIDTRFSLQVMKWWTDFAKYGRPDPKWPKLIGDKPGVKLVSKVKVLNPYKLYYYFEDLFAKTCDDVFSCVH</sequence>
<dbReference type="InterPro" id="IPR002018">
    <property type="entry name" value="CarbesteraseB"/>
</dbReference>
<keyword evidence="2" id="KW-0719">Serine esterase</keyword>
<dbReference type="SUPFAM" id="SSF53474">
    <property type="entry name" value="alpha/beta-Hydrolases"/>
    <property type="match status" value="1"/>
</dbReference>
<evidence type="ECO:0000256" key="3">
    <source>
        <dbReference type="ARBA" id="ARBA00022801"/>
    </source>
</evidence>
<dbReference type="InterPro" id="IPR029058">
    <property type="entry name" value="AB_hydrolase_fold"/>
</dbReference>
<dbReference type="Proteomes" id="UP000759131">
    <property type="component" value="Unassembled WGS sequence"/>
</dbReference>
<dbReference type="InterPro" id="IPR050654">
    <property type="entry name" value="AChE-related_enzymes"/>
</dbReference>
<dbReference type="PANTHER" id="PTHR43918:SF4">
    <property type="entry name" value="CARBOXYLIC ESTER HYDROLASE"/>
    <property type="match status" value="1"/>
</dbReference>
<proteinExistence type="inferred from homology"/>
<name>A0A7R9L3S8_9ACAR</name>
<dbReference type="EMBL" id="OC869021">
    <property type="protein sequence ID" value="CAD7634342.1"/>
    <property type="molecule type" value="Genomic_DNA"/>
</dbReference>
<reference evidence="7" key="1">
    <citation type="submission" date="2020-11" db="EMBL/GenBank/DDBJ databases">
        <authorList>
            <person name="Tran Van P."/>
        </authorList>
    </citation>
    <scope>NUCLEOTIDE SEQUENCE</scope>
</reference>
<keyword evidence="8" id="KW-1185">Reference proteome</keyword>
<dbReference type="GO" id="GO:0005886">
    <property type="term" value="C:plasma membrane"/>
    <property type="evidence" value="ECO:0007669"/>
    <property type="project" value="TreeGrafter"/>
</dbReference>
<dbReference type="PANTHER" id="PTHR43918">
    <property type="entry name" value="ACETYLCHOLINESTERASE"/>
    <property type="match status" value="1"/>
</dbReference>